<dbReference type="InterPro" id="IPR023390">
    <property type="entry name" value="Phage_M13_G8P_capsid_dom_sf"/>
</dbReference>
<accession>A0AAV2VVX8</accession>
<dbReference type="Pfam" id="PF19199">
    <property type="entry name" value="Phage_coatGP8"/>
    <property type="match status" value="1"/>
</dbReference>
<protein>
    <recommendedName>
        <fullName evidence="5">Phage coat protein</fullName>
    </recommendedName>
</protein>
<evidence type="ECO:0000313" key="4">
    <source>
        <dbReference type="Proteomes" id="UP000018211"/>
    </source>
</evidence>
<evidence type="ECO:0000256" key="2">
    <source>
        <dbReference type="SAM" id="SignalP"/>
    </source>
</evidence>
<keyword evidence="1" id="KW-0812">Transmembrane</keyword>
<reference evidence="3 4" key="1">
    <citation type="journal article" date="2013" name="ISME J.">
        <title>Comparative genomics of pathogenic lineages of Vibrio nigripulchritudo identifies virulence-associated traits.</title>
        <authorList>
            <person name="Goudenege D."/>
            <person name="Labreuche Y."/>
            <person name="Krin E."/>
            <person name="Ansquer D."/>
            <person name="Mangenot S."/>
            <person name="Calteau A."/>
            <person name="Medigue C."/>
            <person name="Mazel D."/>
            <person name="Polz M.F."/>
            <person name="Le Roux F."/>
        </authorList>
    </citation>
    <scope>NUCLEOTIDE SEQUENCE [LARGE SCALE GENOMIC DNA]</scope>
    <source>
        <strain evidence="3 4">SOn1</strain>
    </source>
</reference>
<gene>
    <name evidence="3" type="ORF">VIBNISOn1_690006</name>
</gene>
<evidence type="ECO:0000313" key="3">
    <source>
        <dbReference type="EMBL" id="CCO48888.1"/>
    </source>
</evidence>
<dbReference type="Gene3D" id="1.20.5.80">
    <property type="match status" value="1"/>
</dbReference>
<keyword evidence="1" id="KW-1133">Transmembrane helix</keyword>
<feature type="transmembrane region" description="Helical" evidence="1">
    <location>
        <begin position="57"/>
        <end position="74"/>
    </location>
</feature>
<organism evidence="3 4">
    <name type="scientific">Vibrio nigripulchritudo SOn1</name>
    <dbReference type="NCBI Taxonomy" id="1238450"/>
    <lineage>
        <taxon>Bacteria</taxon>
        <taxon>Pseudomonadati</taxon>
        <taxon>Pseudomonadota</taxon>
        <taxon>Gammaproteobacteria</taxon>
        <taxon>Vibrionales</taxon>
        <taxon>Vibrionaceae</taxon>
        <taxon>Vibrio</taxon>
    </lineage>
</organism>
<evidence type="ECO:0000256" key="1">
    <source>
        <dbReference type="SAM" id="Phobius"/>
    </source>
</evidence>
<dbReference type="EMBL" id="CAOF01000163">
    <property type="protein sequence ID" value="CCO48888.1"/>
    <property type="molecule type" value="Genomic_DNA"/>
</dbReference>
<dbReference type="Proteomes" id="UP000018211">
    <property type="component" value="Unassembled WGS sequence"/>
</dbReference>
<feature type="chain" id="PRO_5043506263" description="Phage coat protein" evidence="2">
    <location>
        <begin position="34"/>
        <end position="82"/>
    </location>
</feature>
<sequence length="82" mass="8389">MLNNIKQKLADGKTQIISLSALVAASVSSSASAALPPEAQAAADSLLAAAGDYLSMSWTLVPVVVVGFASIRLFKKSARTVV</sequence>
<keyword evidence="1" id="KW-0472">Membrane</keyword>
<evidence type="ECO:0008006" key="5">
    <source>
        <dbReference type="Google" id="ProtNLM"/>
    </source>
</evidence>
<keyword evidence="2" id="KW-0732">Signal</keyword>
<dbReference type="SUPFAM" id="SSF57987">
    <property type="entry name" value="Inovirus (filamentous phage) major coat protein"/>
    <property type="match status" value="1"/>
</dbReference>
<proteinExistence type="predicted"/>
<feature type="signal peptide" evidence="2">
    <location>
        <begin position="1"/>
        <end position="33"/>
    </location>
</feature>
<dbReference type="RefSeq" id="WP_022613214.1">
    <property type="nucleotide sequence ID" value="NZ_LK391965.1"/>
</dbReference>
<dbReference type="InterPro" id="IPR008020">
    <property type="entry name" value="G8P"/>
</dbReference>
<dbReference type="AlphaFoldDB" id="A0AAV2VVX8"/>
<comment type="caution">
    <text evidence="3">The sequence shown here is derived from an EMBL/GenBank/DDBJ whole genome shotgun (WGS) entry which is preliminary data.</text>
</comment>
<name>A0AAV2VVX8_9VIBR</name>
<dbReference type="PIRSF" id="PIRSF004117">
    <property type="entry name" value="Phage_coat_B"/>
    <property type="match status" value="1"/>
</dbReference>